<dbReference type="GO" id="GO:0005886">
    <property type="term" value="C:plasma membrane"/>
    <property type="evidence" value="ECO:0007669"/>
    <property type="project" value="UniProtKB-SubCell"/>
</dbReference>
<protein>
    <submittedName>
        <fullName evidence="10">Phosphoethanolamine transferase</fullName>
    </submittedName>
</protein>
<feature type="transmembrane region" description="Helical" evidence="8">
    <location>
        <begin position="38"/>
        <end position="55"/>
    </location>
</feature>
<keyword evidence="4 8" id="KW-0812">Transmembrane</keyword>
<keyword evidence="11" id="KW-1185">Reference proteome</keyword>
<dbReference type="GO" id="GO:0016776">
    <property type="term" value="F:phosphotransferase activity, phosphate group as acceptor"/>
    <property type="evidence" value="ECO:0007669"/>
    <property type="project" value="TreeGrafter"/>
</dbReference>
<accession>A0A7G7VL38</accession>
<evidence type="ECO:0000256" key="3">
    <source>
        <dbReference type="ARBA" id="ARBA00022679"/>
    </source>
</evidence>
<gene>
    <name evidence="10" type="ORF">H1B31_02415</name>
</gene>
<feature type="transmembrane region" description="Helical" evidence="8">
    <location>
        <begin position="221"/>
        <end position="239"/>
    </location>
</feature>
<dbReference type="InterPro" id="IPR000917">
    <property type="entry name" value="Sulfatase_N"/>
</dbReference>
<evidence type="ECO:0000259" key="9">
    <source>
        <dbReference type="Pfam" id="PF00884"/>
    </source>
</evidence>
<dbReference type="Pfam" id="PF00884">
    <property type="entry name" value="Sulfatase"/>
    <property type="match status" value="1"/>
</dbReference>
<dbReference type="KEGG" id="stim:H1B31_02415"/>
<evidence type="ECO:0000313" key="10">
    <source>
        <dbReference type="EMBL" id="QNH54831.1"/>
    </source>
</evidence>
<dbReference type="InterPro" id="IPR040423">
    <property type="entry name" value="PEA_transferase"/>
</dbReference>
<dbReference type="CDD" id="cd16017">
    <property type="entry name" value="LptA"/>
    <property type="match status" value="1"/>
</dbReference>
<dbReference type="PANTHER" id="PTHR30443">
    <property type="entry name" value="INNER MEMBRANE PROTEIN"/>
    <property type="match status" value="1"/>
</dbReference>
<evidence type="ECO:0000256" key="5">
    <source>
        <dbReference type="ARBA" id="ARBA00022989"/>
    </source>
</evidence>
<feature type="transmembrane region" description="Helical" evidence="8">
    <location>
        <begin position="67"/>
        <end position="86"/>
    </location>
</feature>
<evidence type="ECO:0000256" key="1">
    <source>
        <dbReference type="ARBA" id="ARBA00004651"/>
    </source>
</evidence>
<feature type="transmembrane region" description="Helical" evidence="8">
    <location>
        <begin position="177"/>
        <end position="200"/>
    </location>
</feature>
<organism evidence="10 11">
    <name type="scientific">Selenomonas timonae</name>
    <dbReference type="NCBI Taxonomy" id="2754044"/>
    <lineage>
        <taxon>Bacteria</taxon>
        <taxon>Bacillati</taxon>
        <taxon>Bacillota</taxon>
        <taxon>Negativicutes</taxon>
        <taxon>Selenomonadales</taxon>
        <taxon>Selenomonadaceae</taxon>
        <taxon>Selenomonas</taxon>
    </lineage>
</organism>
<dbReference type="PANTHER" id="PTHR30443:SF2">
    <property type="entry name" value="PHOSPHOETHANOLAMINE TRANSFERASE EPTC"/>
    <property type="match status" value="1"/>
</dbReference>
<evidence type="ECO:0000256" key="6">
    <source>
        <dbReference type="ARBA" id="ARBA00023136"/>
    </source>
</evidence>
<name>A0A7G7VL38_9FIRM</name>
<dbReference type="InterPro" id="IPR058130">
    <property type="entry name" value="PEA_transf_C"/>
</dbReference>
<feature type="domain" description="Sulfatase N-terminal" evidence="9">
    <location>
        <begin position="287"/>
        <end position="566"/>
    </location>
</feature>
<dbReference type="SUPFAM" id="SSF53649">
    <property type="entry name" value="Alkaline phosphatase-like"/>
    <property type="match status" value="1"/>
</dbReference>
<feature type="transmembrane region" description="Helical" evidence="8">
    <location>
        <begin position="130"/>
        <end position="157"/>
    </location>
</feature>
<feature type="region of interest" description="Disordered" evidence="7">
    <location>
        <begin position="601"/>
        <end position="627"/>
    </location>
</feature>
<dbReference type="InterPro" id="IPR017850">
    <property type="entry name" value="Alkaline_phosphatase_core_sf"/>
</dbReference>
<dbReference type="RefSeq" id="WP_185980763.1">
    <property type="nucleotide sequence ID" value="NZ_CP060204.1"/>
</dbReference>
<keyword evidence="5 8" id="KW-1133">Transmembrane helix</keyword>
<reference evidence="10 11" key="1">
    <citation type="submission" date="2020-07" db="EMBL/GenBank/DDBJ databases">
        <title>Complete genome and description of Selenomonas timonensis sp. nov., a new bacterium isolated from a gingivitis subject.</title>
        <authorList>
            <person name="Antezack A."/>
        </authorList>
    </citation>
    <scope>NUCLEOTIDE SEQUENCE [LARGE SCALE GENOMIC DNA]</scope>
    <source>
        <strain evidence="10 11">Marseille-Q3039</strain>
    </source>
</reference>
<evidence type="ECO:0000313" key="11">
    <source>
        <dbReference type="Proteomes" id="UP000515480"/>
    </source>
</evidence>
<proteinExistence type="predicted"/>
<dbReference type="Gene3D" id="3.40.720.10">
    <property type="entry name" value="Alkaline Phosphatase, subunit A"/>
    <property type="match status" value="1"/>
</dbReference>
<sequence length="627" mass="70814">MKVSTERANEWIRYAAAAGAYFLTLVACYINMGQDMGAEYFLPALLPVLAALMLMQYGTGVPLFSRGMLGAMVPGLLWCLTFPLLYAWTYRQDWYRSLIFYDFLIGTAYMLVLAALGGVLFHLGHRRLTAALLSVLGFLMSLIPLTQIAYYMTVWHALSPASLMALYLTNWHEAGDYIQSTVGVLPAALVVLLLLLLIYLSYRSYLVFARCIYPSAEGSRMGSLVLVMIAAAGIHVALIPESSIAGLYKDVTSYVEETQSYSLHQDERYASLIIDMENTLATRAPGTVIFVIGESASRNYMHYYTPSFPYENTPWMEQMAAEREGFLVYRNTYSSWTQTVPVLERALTEKSQYNDKEFFESASLLDVAKKIGYHTYWFSNQGRYGQFDSAITMVAKTADVAEWTDDSYTFTTKYDESLLPYLTRIDPNVNNFIVLHLMGSHIYYNNRYPDEWAKFAAEDGESAMTSAPSYANSILYTDYILSQIFSYAEKNLNLRAMVYFSDHGENLKISHNPDVFSFDMVRIPFFIYLSPEYHAALPQRAAMLESRRDAYFTNDMMYDTVCGLLGAPNNRYDPRQDFSSPAYGFTRETLTTMFGNHALTEDHTDEGTGGNLASPVATGEVANEVSR</sequence>
<feature type="transmembrane region" description="Helical" evidence="8">
    <location>
        <begin position="12"/>
        <end position="32"/>
    </location>
</feature>
<evidence type="ECO:0000256" key="2">
    <source>
        <dbReference type="ARBA" id="ARBA00022475"/>
    </source>
</evidence>
<evidence type="ECO:0000256" key="4">
    <source>
        <dbReference type="ARBA" id="ARBA00022692"/>
    </source>
</evidence>
<feature type="transmembrane region" description="Helical" evidence="8">
    <location>
        <begin position="98"/>
        <end position="123"/>
    </location>
</feature>
<dbReference type="PROSITE" id="PS51257">
    <property type="entry name" value="PROKAR_LIPOPROTEIN"/>
    <property type="match status" value="1"/>
</dbReference>
<dbReference type="AlphaFoldDB" id="A0A7G7VL38"/>
<dbReference type="Proteomes" id="UP000515480">
    <property type="component" value="Chromosome"/>
</dbReference>
<evidence type="ECO:0000256" key="8">
    <source>
        <dbReference type="SAM" id="Phobius"/>
    </source>
</evidence>
<evidence type="ECO:0000256" key="7">
    <source>
        <dbReference type="SAM" id="MobiDB-lite"/>
    </source>
</evidence>
<keyword evidence="6 8" id="KW-0472">Membrane</keyword>
<keyword evidence="2" id="KW-1003">Cell membrane</keyword>
<keyword evidence="3 10" id="KW-0808">Transferase</keyword>
<dbReference type="GO" id="GO:0009244">
    <property type="term" value="P:lipopolysaccharide core region biosynthetic process"/>
    <property type="evidence" value="ECO:0007669"/>
    <property type="project" value="TreeGrafter"/>
</dbReference>
<comment type="subcellular location">
    <subcellularLocation>
        <location evidence="1">Cell membrane</location>
        <topology evidence="1">Multi-pass membrane protein</topology>
    </subcellularLocation>
</comment>
<dbReference type="EMBL" id="CP060204">
    <property type="protein sequence ID" value="QNH54831.1"/>
    <property type="molecule type" value="Genomic_DNA"/>
</dbReference>